<reference evidence="1" key="1">
    <citation type="journal article" date="2023" name="Mol. Biol. Evol.">
        <title>Third-Generation Sequencing Reveals the Adaptive Role of the Epigenome in Three Deep-Sea Polychaetes.</title>
        <authorList>
            <person name="Perez M."/>
            <person name="Aroh O."/>
            <person name="Sun Y."/>
            <person name="Lan Y."/>
            <person name="Juniper S.K."/>
            <person name="Young C.R."/>
            <person name="Angers B."/>
            <person name="Qian P.Y."/>
        </authorList>
    </citation>
    <scope>NUCLEOTIDE SEQUENCE</scope>
    <source>
        <strain evidence="1">R07B-5</strain>
    </source>
</reference>
<sequence length="86" mass="10131">MFLIARVNDSDVPSTLVLHMIKTTGIVNVSMRKVFLYKVNYIEVHSFLPCCWFCRLLLHFTWANTVFHRSKTISCWQLNPDTMHTL</sequence>
<accession>A0AAD9KHW9</accession>
<organism evidence="1 2">
    <name type="scientific">Ridgeia piscesae</name>
    <name type="common">Tubeworm</name>
    <dbReference type="NCBI Taxonomy" id="27915"/>
    <lineage>
        <taxon>Eukaryota</taxon>
        <taxon>Metazoa</taxon>
        <taxon>Spiralia</taxon>
        <taxon>Lophotrochozoa</taxon>
        <taxon>Annelida</taxon>
        <taxon>Polychaeta</taxon>
        <taxon>Sedentaria</taxon>
        <taxon>Canalipalpata</taxon>
        <taxon>Sabellida</taxon>
        <taxon>Siboglinidae</taxon>
        <taxon>Ridgeia</taxon>
    </lineage>
</organism>
<protein>
    <submittedName>
        <fullName evidence="1">Uncharacterized protein</fullName>
    </submittedName>
</protein>
<name>A0AAD9KHW9_RIDPI</name>
<gene>
    <name evidence="1" type="ORF">NP493_1042g00038</name>
</gene>
<proteinExistence type="predicted"/>
<dbReference type="Proteomes" id="UP001209878">
    <property type="component" value="Unassembled WGS sequence"/>
</dbReference>
<dbReference type="EMBL" id="JAODUO010001040">
    <property type="protein sequence ID" value="KAK2171676.1"/>
    <property type="molecule type" value="Genomic_DNA"/>
</dbReference>
<comment type="caution">
    <text evidence="1">The sequence shown here is derived from an EMBL/GenBank/DDBJ whole genome shotgun (WGS) entry which is preliminary data.</text>
</comment>
<evidence type="ECO:0000313" key="1">
    <source>
        <dbReference type="EMBL" id="KAK2171676.1"/>
    </source>
</evidence>
<dbReference type="AlphaFoldDB" id="A0AAD9KHW9"/>
<keyword evidence="2" id="KW-1185">Reference proteome</keyword>
<evidence type="ECO:0000313" key="2">
    <source>
        <dbReference type="Proteomes" id="UP001209878"/>
    </source>
</evidence>